<accession>A0A0D0CWQ6</accession>
<reference evidence="3 4" key="1">
    <citation type="submission" date="2014-04" db="EMBL/GenBank/DDBJ databases">
        <authorList>
            <consortium name="DOE Joint Genome Institute"/>
            <person name="Kuo A."/>
            <person name="Kohler A."/>
            <person name="Jargeat P."/>
            <person name="Nagy L.G."/>
            <person name="Floudas D."/>
            <person name="Copeland A."/>
            <person name="Barry K.W."/>
            <person name="Cichocki N."/>
            <person name="Veneault-Fourrey C."/>
            <person name="LaButti K."/>
            <person name="Lindquist E.A."/>
            <person name="Lipzen A."/>
            <person name="Lundell T."/>
            <person name="Morin E."/>
            <person name="Murat C."/>
            <person name="Sun H."/>
            <person name="Tunlid A."/>
            <person name="Henrissat B."/>
            <person name="Grigoriev I.V."/>
            <person name="Hibbett D.S."/>
            <person name="Martin F."/>
            <person name="Nordberg H.P."/>
            <person name="Cantor M.N."/>
            <person name="Hua S.X."/>
        </authorList>
    </citation>
    <scope>NUCLEOTIDE SEQUENCE [LARGE SCALE GENOMIC DNA]</scope>
    <source>
        <strain evidence="3 4">Ve08.2h10</strain>
    </source>
</reference>
<proteinExistence type="predicted"/>
<feature type="region of interest" description="Disordered" evidence="1">
    <location>
        <begin position="46"/>
        <end position="138"/>
    </location>
</feature>
<protein>
    <submittedName>
        <fullName evidence="3">Uncharacterized protein</fullName>
    </submittedName>
</protein>
<dbReference type="InParanoid" id="A0A0D0CWQ6"/>
<reference evidence="4" key="2">
    <citation type="submission" date="2015-01" db="EMBL/GenBank/DDBJ databases">
        <title>Evolutionary Origins and Diversification of the Mycorrhizal Mutualists.</title>
        <authorList>
            <consortium name="DOE Joint Genome Institute"/>
            <consortium name="Mycorrhizal Genomics Consortium"/>
            <person name="Kohler A."/>
            <person name="Kuo A."/>
            <person name="Nagy L.G."/>
            <person name="Floudas D."/>
            <person name="Copeland A."/>
            <person name="Barry K.W."/>
            <person name="Cichocki N."/>
            <person name="Veneault-Fourrey C."/>
            <person name="LaButti K."/>
            <person name="Lindquist E.A."/>
            <person name="Lipzen A."/>
            <person name="Lundell T."/>
            <person name="Morin E."/>
            <person name="Murat C."/>
            <person name="Riley R."/>
            <person name="Ohm R."/>
            <person name="Sun H."/>
            <person name="Tunlid A."/>
            <person name="Henrissat B."/>
            <person name="Grigoriev I.V."/>
            <person name="Hibbett D.S."/>
            <person name="Martin F."/>
        </authorList>
    </citation>
    <scope>NUCLEOTIDE SEQUENCE [LARGE SCALE GENOMIC DNA]</scope>
    <source>
        <strain evidence="4">Ve08.2h10</strain>
    </source>
</reference>
<feature type="signal peptide" evidence="2">
    <location>
        <begin position="1"/>
        <end position="19"/>
    </location>
</feature>
<gene>
    <name evidence="3" type="ORF">PAXRUDRAFT_22870</name>
</gene>
<evidence type="ECO:0000256" key="2">
    <source>
        <dbReference type="SAM" id="SignalP"/>
    </source>
</evidence>
<evidence type="ECO:0000256" key="1">
    <source>
        <dbReference type="SAM" id="MobiDB-lite"/>
    </source>
</evidence>
<dbReference type="AlphaFoldDB" id="A0A0D0CWQ6"/>
<sequence>MATGHRLADNWLALCTTLCGPLLQAILKPGPEVNTHVWAQVPKSILKGKGVDPLEQGGAMEAGGSRLEGKQASDGNQGRKGGEKGKKKKEKKEKKEKKIERVAKGSDGGQESRAAGSESGGPIAGGDSGAGTAEEIRG</sequence>
<feature type="compositionally biased region" description="Gly residues" evidence="1">
    <location>
        <begin position="118"/>
        <end position="129"/>
    </location>
</feature>
<evidence type="ECO:0000313" key="3">
    <source>
        <dbReference type="EMBL" id="KIK71759.1"/>
    </source>
</evidence>
<dbReference type="HOGENOM" id="CLU_040073_1_0_1"/>
<dbReference type="EMBL" id="KN831699">
    <property type="protein sequence ID" value="KIK71759.1"/>
    <property type="molecule type" value="Genomic_DNA"/>
</dbReference>
<organism evidence="3 4">
    <name type="scientific">Paxillus rubicundulus Ve08.2h10</name>
    <dbReference type="NCBI Taxonomy" id="930991"/>
    <lineage>
        <taxon>Eukaryota</taxon>
        <taxon>Fungi</taxon>
        <taxon>Dikarya</taxon>
        <taxon>Basidiomycota</taxon>
        <taxon>Agaricomycotina</taxon>
        <taxon>Agaricomycetes</taxon>
        <taxon>Agaricomycetidae</taxon>
        <taxon>Boletales</taxon>
        <taxon>Paxilineae</taxon>
        <taxon>Paxillaceae</taxon>
        <taxon>Paxillus</taxon>
    </lineage>
</organism>
<name>A0A0D0CWQ6_9AGAM</name>
<keyword evidence="4" id="KW-1185">Reference proteome</keyword>
<keyword evidence="2" id="KW-0732">Signal</keyword>
<evidence type="ECO:0000313" key="4">
    <source>
        <dbReference type="Proteomes" id="UP000054538"/>
    </source>
</evidence>
<dbReference type="Proteomes" id="UP000054538">
    <property type="component" value="Unassembled WGS sequence"/>
</dbReference>
<feature type="chain" id="PRO_5002225531" evidence="2">
    <location>
        <begin position="20"/>
        <end position="138"/>
    </location>
</feature>
<feature type="compositionally biased region" description="Basic residues" evidence="1">
    <location>
        <begin position="85"/>
        <end position="95"/>
    </location>
</feature>